<dbReference type="InterPro" id="IPR021401">
    <property type="entry name" value="DUF3040"/>
</dbReference>
<proteinExistence type="predicted"/>
<organism evidence="3 4">
    <name type="scientific">Actinomycetospora cinnamomea</name>
    <dbReference type="NCBI Taxonomy" id="663609"/>
    <lineage>
        <taxon>Bacteria</taxon>
        <taxon>Bacillati</taxon>
        <taxon>Actinomycetota</taxon>
        <taxon>Actinomycetes</taxon>
        <taxon>Pseudonocardiales</taxon>
        <taxon>Pseudonocardiaceae</taxon>
        <taxon>Actinomycetospora</taxon>
    </lineage>
</organism>
<keyword evidence="4" id="KW-1185">Reference proteome</keyword>
<reference evidence="3 4" key="1">
    <citation type="submission" date="2018-04" db="EMBL/GenBank/DDBJ databases">
        <title>Genomic Encyclopedia of Type Strains, Phase IV (KMG-IV): sequencing the most valuable type-strain genomes for metagenomic binning, comparative biology and taxonomic classification.</title>
        <authorList>
            <person name="Goeker M."/>
        </authorList>
    </citation>
    <scope>NUCLEOTIDE SEQUENCE [LARGE SCALE GENOMIC DNA]</scope>
    <source>
        <strain evidence="3 4">DSM 45771</strain>
    </source>
</reference>
<accession>A0A2U1FM50</accession>
<feature type="transmembrane region" description="Helical" evidence="2">
    <location>
        <begin position="84"/>
        <end position="110"/>
    </location>
</feature>
<keyword evidence="2" id="KW-0812">Transmembrane</keyword>
<feature type="region of interest" description="Disordered" evidence="1">
    <location>
        <begin position="1"/>
        <end position="25"/>
    </location>
</feature>
<gene>
    <name evidence="3" type="ORF">C8D89_102413</name>
</gene>
<keyword evidence="2" id="KW-0472">Membrane</keyword>
<feature type="transmembrane region" description="Helical" evidence="2">
    <location>
        <begin position="54"/>
        <end position="78"/>
    </location>
</feature>
<keyword evidence="2" id="KW-1133">Transmembrane helix</keyword>
<name>A0A2U1FM50_9PSEU</name>
<protein>
    <submittedName>
        <fullName evidence="3">Uncharacterized protein</fullName>
    </submittedName>
</protein>
<dbReference type="EMBL" id="QEKW01000002">
    <property type="protein sequence ID" value="PVZ13263.1"/>
    <property type="molecule type" value="Genomic_DNA"/>
</dbReference>
<feature type="compositionally biased region" description="Basic and acidic residues" evidence="1">
    <location>
        <begin position="1"/>
        <end position="20"/>
    </location>
</feature>
<evidence type="ECO:0000313" key="3">
    <source>
        <dbReference type="EMBL" id="PVZ13263.1"/>
    </source>
</evidence>
<dbReference type="Proteomes" id="UP000245639">
    <property type="component" value="Unassembled WGS sequence"/>
</dbReference>
<evidence type="ECO:0000256" key="1">
    <source>
        <dbReference type="SAM" id="MobiDB-lite"/>
    </source>
</evidence>
<sequence>MPIVRDLPHPGRVEQYDRPRPTGPTDPFTAIVHALARQDPRFVRRMTAPAPGGLGVADLMIVVGLVATVLLGVLPLALGVAYSLAALTVAGAAGCLLLPVGAPLAVRTLLRHLRPMMS</sequence>
<evidence type="ECO:0000313" key="4">
    <source>
        <dbReference type="Proteomes" id="UP000245639"/>
    </source>
</evidence>
<dbReference type="AlphaFoldDB" id="A0A2U1FM50"/>
<evidence type="ECO:0000256" key="2">
    <source>
        <dbReference type="SAM" id="Phobius"/>
    </source>
</evidence>
<comment type="caution">
    <text evidence="3">The sequence shown here is derived from an EMBL/GenBank/DDBJ whole genome shotgun (WGS) entry which is preliminary data.</text>
</comment>
<dbReference type="Pfam" id="PF11239">
    <property type="entry name" value="DUF3040"/>
    <property type="match status" value="1"/>
</dbReference>